<comment type="caution">
    <text evidence="2">The sequence shown here is derived from an EMBL/GenBank/DDBJ whole genome shotgun (WGS) entry which is preliminary data.</text>
</comment>
<keyword evidence="3" id="KW-1185">Reference proteome</keyword>
<feature type="domain" description="DUF397" evidence="1">
    <location>
        <begin position="27"/>
        <end position="78"/>
    </location>
</feature>
<accession>A0ABR5IQE1</accession>
<reference evidence="2 3" key="1">
    <citation type="submission" date="2015-07" db="EMBL/GenBank/DDBJ databases">
        <authorList>
            <person name="Ju K.-S."/>
            <person name="Doroghazi J.R."/>
            <person name="Metcalf W.W."/>
        </authorList>
    </citation>
    <scope>NUCLEOTIDE SEQUENCE [LARGE SCALE GENOMIC DNA]</scope>
    <source>
        <strain evidence="2 3">NRRL B-3589</strain>
    </source>
</reference>
<dbReference type="Pfam" id="PF04149">
    <property type="entry name" value="DUF397"/>
    <property type="match status" value="1"/>
</dbReference>
<evidence type="ECO:0000259" key="1">
    <source>
        <dbReference type="Pfam" id="PF04149"/>
    </source>
</evidence>
<sequence>MPAHIWQKSSYSQEGSNCLYVAKAPGDWQNSSYSAQGANCLNVAAAAPAVIKLRESDAPDVIVTTTPASLRTFIQAAKAGRYDCPR</sequence>
<evidence type="ECO:0000313" key="2">
    <source>
        <dbReference type="EMBL" id="KOG31598.1"/>
    </source>
</evidence>
<gene>
    <name evidence="2" type="ORF">ADK38_48015</name>
</gene>
<evidence type="ECO:0000313" key="3">
    <source>
        <dbReference type="Proteomes" id="UP000037020"/>
    </source>
</evidence>
<dbReference type="EMBL" id="LGUT01004837">
    <property type="protein sequence ID" value="KOG31598.1"/>
    <property type="molecule type" value="Genomic_DNA"/>
</dbReference>
<proteinExistence type="predicted"/>
<dbReference type="RefSeq" id="WP_078644997.1">
    <property type="nucleotide sequence ID" value="NZ_JBIRHZ010000004.1"/>
</dbReference>
<dbReference type="InterPro" id="IPR007278">
    <property type="entry name" value="DUF397"/>
</dbReference>
<protein>
    <recommendedName>
        <fullName evidence="1">DUF397 domain-containing protein</fullName>
    </recommendedName>
</protein>
<name>A0ABR5IQE1_9ACTN</name>
<organism evidence="2 3">
    <name type="scientific">Streptomyces varsoviensis</name>
    <dbReference type="NCBI Taxonomy" id="67373"/>
    <lineage>
        <taxon>Bacteria</taxon>
        <taxon>Bacillati</taxon>
        <taxon>Actinomycetota</taxon>
        <taxon>Actinomycetes</taxon>
        <taxon>Kitasatosporales</taxon>
        <taxon>Streptomycetaceae</taxon>
        <taxon>Streptomyces</taxon>
    </lineage>
</organism>
<dbReference type="Proteomes" id="UP000037020">
    <property type="component" value="Unassembled WGS sequence"/>
</dbReference>